<protein>
    <submittedName>
        <fullName evidence="4">Phage major capsid protein</fullName>
    </submittedName>
</protein>
<dbReference type="RefSeq" id="WP_167841272.1">
    <property type="nucleotide sequence ID" value="NZ_CP047628.1"/>
</dbReference>
<evidence type="ECO:0000313" key="4">
    <source>
        <dbReference type="EMBL" id="QIW58330.1"/>
    </source>
</evidence>
<dbReference type="Pfam" id="PF05065">
    <property type="entry name" value="Phage_capsid"/>
    <property type="match status" value="1"/>
</dbReference>
<evidence type="ECO:0000259" key="3">
    <source>
        <dbReference type="Pfam" id="PF05065"/>
    </source>
</evidence>
<dbReference type="EMBL" id="CP047628">
    <property type="protein sequence ID" value="QIW58330.1"/>
    <property type="molecule type" value="Genomic_DNA"/>
</dbReference>
<dbReference type="AlphaFoldDB" id="A0AAE6YLR3"/>
<organism evidence="4 5">
    <name type="scientific">Pseudolactococcus raffinolactis</name>
    <dbReference type="NCBI Taxonomy" id="1366"/>
    <lineage>
        <taxon>Bacteria</taxon>
        <taxon>Bacillati</taxon>
        <taxon>Bacillota</taxon>
        <taxon>Bacilli</taxon>
        <taxon>Lactobacillales</taxon>
        <taxon>Streptococcaceae</taxon>
        <taxon>Pseudolactococcus</taxon>
    </lineage>
</organism>
<evidence type="ECO:0000313" key="5">
    <source>
        <dbReference type="Proteomes" id="UP000501558"/>
    </source>
</evidence>
<feature type="compositionally biased region" description="Basic and acidic residues" evidence="2">
    <location>
        <begin position="82"/>
        <end position="94"/>
    </location>
</feature>
<comment type="subcellular location">
    <subcellularLocation>
        <location evidence="1">Virion</location>
    </subcellularLocation>
</comment>
<dbReference type="SUPFAM" id="SSF56563">
    <property type="entry name" value="Major capsid protein gp5"/>
    <property type="match status" value="1"/>
</dbReference>
<dbReference type="InterPro" id="IPR024455">
    <property type="entry name" value="Phage_capsid"/>
</dbReference>
<sequence length="443" mass="48858">MNKQLLIALQKRNKQRLTDLRAKIEDPETREDELAEIKDEIDTITEELQSVADSLSELDDEDEDGDGTADDEPEDGDGTTDDENRSADDEKRSAVSEQRSAAMAAVRDALSTRAAEPKKRNQAEIRSAFAKFVVGQISESEARALGIEAGNGSVTVPEVIASEIITYAQEENLLRKYGTVVRTAGDVKYPVLVKKAEGNVNKKERTTEILETSIEFDEILLDPAEFDALATVTKKLLAMSGAPIESIVVEELKKAYVRKETNYMFNGDDVDNLNPGALSKKAVAFNPTVAVDLKAADAGQKVYDALIEMKNTPVTEVMKKGRWIVNRAALTMVEKMKTSDGFPLLRPMTQAEGGIGNTLVGYPMEFTDAADKKGTPDVPVLYFGDYSSFHIQDVIGAMQIQKLVEKFSGTNRIGFQIYNLLDGQLIYSPFEPTVYKYEMPIGE</sequence>
<proteinExistence type="predicted"/>
<evidence type="ECO:0000256" key="2">
    <source>
        <dbReference type="SAM" id="MobiDB-lite"/>
    </source>
</evidence>
<reference evidence="4 5" key="1">
    <citation type="submission" date="2019-12" db="EMBL/GenBank/DDBJ databases">
        <title>Whole genome sequences of Lactococcus raffinolactis strains isolated from sewage.</title>
        <authorList>
            <person name="Ybazeta G."/>
            <person name="Ross M."/>
            <person name="Brabant-Kirwan D."/>
            <person name="Saleh M."/>
            <person name="Dillon J.A."/>
            <person name="Splinter K."/>
            <person name="Nokhbeh R."/>
        </authorList>
    </citation>
    <scope>NUCLEOTIDE SEQUENCE [LARGE SCALE GENOMIC DNA]</scope>
    <source>
        <strain evidence="4 5">Lr_19_14</strain>
    </source>
</reference>
<gene>
    <name evidence="4" type="ORF">GU334_05175</name>
</gene>
<dbReference type="NCBIfam" id="TIGR01554">
    <property type="entry name" value="major_cap_HK97"/>
    <property type="match status" value="1"/>
</dbReference>
<feature type="domain" description="Phage capsid-like C-terminal" evidence="3">
    <location>
        <begin position="152"/>
        <end position="427"/>
    </location>
</feature>
<dbReference type="InterPro" id="IPR054612">
    <property type="entry name" value="Phage_capsid-like_C"/>
</dbReference>
<name>A0AAE6YLR3_9LACT</name>
<feature type="compositionally biased region" description="Acidic residues" evidence="2">
    <location>
        <begin position="56"/>
        <end position="81"/>
    </location>
</feature>
<feature type="region of interest" description="Disordered" evidence="2">
    <location>
        <begin position="48"/>
        <end position="121"/>
    </location>
</feature>
<accession>A0AAE6YLR3</accession>
<dbReference type="Proteomes" id="UP000501558">
    <property type="component" value="Chromosome"/>
</dbReference>
<evidence type="ECO:0000256" key="1">
    <source>
        <dbReference type="ARBA" id="ARBA00004328"/>
    </source>
</evidence>
<keyword evidence="5" id="KW-1185">Reference proteome</keyword>